<dbReference type="InterPro" id="IPR008258">
    <property type="entry name" value="Transglycosylase_SLT_dom_1"/>
</dbReference>
<evidence type="ECO:0000256" key="1">
    <source>
        <dbReference type="ARBA" id="ARBA00007734"/>
    </source>
</evidence>
<protein>
    <recommendedName>
        <fullName evidence="8">Transglycosylase SLT domain-containing protein</fullName>
    </recommendedName>
</protein>
<evidence type="ECO:0000256" key="2">
    <source>
        <dbReference type="ARBA" id="ARBA00009387"/>
    </source>
</evidence>
<keyword evidence="7" id="KW-1185">Reference proteome</keyword>
<feature type="compositionally biased region" description="Basic and acidic residues" evidence="3">
    <location>
        <begin position="660"/>
        <end position="671"/>
    </location>
</feature>
<feature type="region of interest" description="Disordered" evidence="3">
    <location>
        <begin position="501"/>
        <end position="534"/>
    </location>
</feature>
<evidence type="ECO:0000256" key="3">
    <source>
        <dbReference type="SAM" id="MobiDB-lite"/>
    </source>
</evidence>
<dbReference type="PANTHER" id="PTHR37423:SF2">
    <property type="entry name" value="MEMBRANE-BOUND LYTIC MUREIN TRANSGLYCOSYLASE C"/>
    <property type="match status" value="1"/>
</dbReference>
<accession>A0A494TFK1</accession>
<evidence type="ECO:0008006" key="8">
    <source>
        <dbReference type="Google" id="ProtNLM"/>
    </source>
</evidence>
<dbReference type="RefSeq" id="WP_121152408.1">
    <property type="nucleotide sequence ID" value="NZ_CP032829.1"/>
</dbReference>
<feature type="region of interest" description="Disordered" evidence="3">
    <location>
        <begin position="844"/>
        <end position="974"/>
    </location>
</feature>
<evidence type="ECO:0000313" key="7">
    <source>
        <dbReference type="Proteomes" id="UP000276254"/>
    </source>
</evidence>
<dbReference type="Gene3D" id="1.10.530.10">
    <property type="match status" value="1"/>
</dbReference>
<comment type="similarity">
    <text evidence="1">Belongs to the transglycosylase Slt family.</text>
</comment>
<feature type="region of interest" description="Disordered" evidence="3">
    <location>
        <begin position="611"/>
        <end position="717"/>
    </location>
</feature>
<dbReference type="PANTHER" id="PTHR37423">
    <property type="entry name" value="SOLUBLE LYTIC MUREIN TRANSGLYCOSYLASE-RELATED"/>
    <property type="match status" value="1"/>
</dbReference>
<feature type="compositionally biased region" description="Polar residues" evidence="3">
    <location>
        <begin position="783"/>
        <end position="793"/>
    </location>
</feature>
<dbReference type="InterPro" id="IPR023346">
    <property type="entry name" value="Lysozyme-like_dom_sf"/>
</dbReference>
<reference evidence="6 7" key="1">
    <citation type="submission" date="2018-09" db="EMBL/GenBank/DDBJ databases">
        <title>Sphingomonas peninsula sp. nov., isolated from fildes peninsula, Antarctic soil.</title>
        <authorList>
            <person name="Yingchao G."/>
        </authorList>
    </citation>
    <scope>NUCLEOTIDE SEQUENCE [LARGE SCALE GENOMIC DNA]</scope>
    <source>
        <strain evidence="6 7">YZ-8</strain>
    </source>
</reference>
<dbReference type="OrthoDB" id="9815002at2"/>
<feature type="compositionally biased region" description="Polar residues" evidence="3">
    <location>
        <begin position="2298"/>
        <end position="2316"/>
    </location>
</feature>
<feature type="region of interest" description="Disordered" evidence="3">
    <location>
        <begin position="2298"/>
        <end position="2321"/>
    </location>
</feature>
<proteinExistence type="inferred from homology"/>
<gene>
    <name evidence="6" type="ORF">D3Y57_07090</name>
</gene>
<name>A0A494TFK1_SPHPE</name>
<dbReference type="Pfam" id="PF01464">
    <property type="entry name" value="SLT"/>
    <property type="match status" value="1"/>
</dbReference>
<feature type="domain" description="Transglycosylase SLT" evidence="4">
    <location>
        <begin position="511"/>
        <end position="589"/>
    </location>
</feature>
<feature type="compositionally biased region" description="Polar residues" evidence="3">
    <location>
        <begin position="848"/>
        <end position="857"/>
    </location>
</feature>
<feature type="region of interest" description="Disordered" evidence="3">
    <location>
        <begin position="1"/>
        <end position="63"/>
    </location>
</feature>
<evidence type="ECO:0000313" key="6">
    <source>
        <dbReference type="EMBL" id="AYJ85783.1"/>
    </source>
</evidence>
<evidence type="ECO:0000259" key="5">
    <source>
        <dbReference type="Pfam" id="PF18763"/>
    </source>
</evidence>
<dbReference type="SUPFAM" id="SSF53955">
    <property type="entry name" value="Lysozyme-like"/>
    <property type="match status" value="1"/>
</dbReference>
<dbReference type="KEGG" id="spha:D3Y57_07090"/>
<feature type="compositionally biased region" description="Basic and acidic residues" evidence="3">
    <location>
        <begin position="742"/>
        <end position="763"/>
    </location>
</feature>
<feature type="domain" description="DdrB-like" evidence="5">
    <location>
        <begin position="937"/>
        <end position="1056"/>
    </location>
</feature>
<feature type="compositionally biased region" description="Pro residues" evidence="3">
    <location>
        <begin position="891"/>
        <end position="907"/>
    </location>
</feature>
<comment type="similarity">
    <text evidence="2">Belongs to the virb1 family.</text>
</comment>
<dbReference type="Proteomes" id="UP000276254">
    <property type="component" value="Chromosome"/>
</dbReference>
<organism evidence="6 7">
    <name type="scientific">Sphingomonas paeninsulae</name>
    <dbReference type="NCBI Taxonomy" id="2319844"/>
    <lineage>
        <taxon>Bacteria</taxon>
        <taxon>Pseudomonadati</taxon>
        <taxon>Pseudomonadota</taxon>
        <taxon>Alphaproteobacteria</taxon>
        <taxon>Sphingomonadales</taxon>
        <taxon>Sphingomonadaceae</taxon>
        <taxon>Sphingomonas</taxon>
    </lineage>
</organism>
<dbReference type="InterPro" id="IPR041398">
    <property type="entry name" value="DdrB_dom"/>
</dbReference>
<sequence>MPTFSFDEALGTAKPRAPALGSSTAPNPTDVPGYERAFRRGQEAVTPPPDIEVTTAPAGPPAQSIWQRAGNLIHRVDDLGDRGIDRMAGGLGRAVATGADAVGATGVADWARNDAASSEARAAVPVTGATTWEDVKAKPSAGNIGSFIMDQGVGSVPDLVAMTAAPWLYGASRMGEIGQQRAVNNQAPPVPGVTAPAPRANLWDMAAAAPSAAVDVALGKFGVGGMAAHAGEGLLRGTATAAGKSAAMMGGQAVSDYAGTNLGTRQGFSLEEALDRGAAGIVGGAPLGIAGHMASHGLSKLAPAPPSPDLTFGSLDGGIDQAGHAPPTADLQSAGVGANQVMSPEFAALAAERLAAARERGGNMGVPGRKGAPEQVAPSTRAVPADTTIIGAPEGNVRSDDAGGIAGLDRKRAADSSVLDRAQHHVASDPVVSEILNANVSAQTKVATLWDRLQRLHEDSAKPDEPASDIPWQAPTAEVARSGGKPATGSSFDRMLGAESNHRQFKDDGSTVTSPKGAKGIAQVMPKTGPEAARDAGVPWDADRFANDPAYNEKLGRAYHDKLLRSFNGDEELAAAAYNAGPGRIRWALDKGGVDGWKAFIPKETSDYVRKVFGQGNPPRRAPVEEQPYRMSAPDEAGEGPYSSPDRVARNPDDVMSPPVREDFQGFEKTEQAPSATMGERQAGVSLADDSRMGTGGSTRTFKAGSDDPAGQPGFHENRARQMGAEAQAKAQADLEAEWARRADARRQRDQNTDASQRYEQERTAASSDPMGQYRGKYDQRPHQPTGSNTWATTPEGYVAGKSGNPVAFRNSKDAAKFAVQNQLGGDFDRVAWGANTTRVVLQRREQSTYGQESPATGTGPGFERPAPPAGRSADLSQRAIPAPEVATDSPAPPSAPPPTSPPPERPSAPYRAPESSGAGFRASGPPTEQVVTPNGPPIDTRFEVHDAPSLITSSHPSFDQRFQPRDRSSRATSDAQIAHIASNLDPHQLDSSRLASQGAPIVGPDRMVESGNGRVAAINRAYEVHPEKAAEYRRMIEAKGFDTQGMERPVLVRRRVSEMDDTQRAAFTRDAQDGGTMEMSAGERAKADAKSLPDELLHTYRGGDVNSAGNREFVRGFVDKVAGPNETNSMVQPDGSLSVQGIQRMRSALLAKAYDNPTLVERIVANPDSDIKAIGNVLTDLAPSFAQLRAKIAKGDLPKQFDITPQIGEIADIIARARAEERPISDFIHQRDIFSGDVDPVTEALANIMLKGEGLTKARSARDVSDGLQFYVKDAESVGPSLFGEDMGARAVEIAQAAAEKLKARDEARAAETGDMFNTRRAAREGTSTRSSEQSSFKLRGELEGISATHAEPQYRELAAKLSDIVGDDATLMYGGRTMESRTAFGEADPSANLAFVRRAGDHETVLHEAVHLAAMRRYGWGFDHLQPGDFAKAPVREFLSLFNEARDRFGGTMDKLTSSSGMRYALTSPDEFLSMALTNRATQRALERGSLWSRVVDGVRNLLGLQPSFKPLLDRVLRAGSDVLDAAKHDPVRDIGDGYAPSKRMARDEDREGFFRKVADHVVDTKDLARDFETFREKVSSPIQTLKDVTAPMRNMVSGLVFTNDGVMRSLGDRFKSPAIAELADHFHGRAGKGDGAGRTFHEAVQRSSITRIAGAHEALEPFLQDKAALSRIRDMLTNPDKRLGATAKEREAAAQLRDTLKETLEYRKAAGEDIGEVSNGYFPRVLDVEKVSKGREDFLHRAEKLYRSVGADKPELAAQAWFDRVFDQYSGLDGGLAHVNKGGGGGIGGNTAKAREFGKQADDLLKGYYHDDVFQTLASYFLGAARRAEETRRFGPKGAVGSKERQAWVDKHGDVTQLDELMGRVKEQVRSSDKDAGDLMHRLTKAYDSNMGRLGSVSNNTRTMISYVHAWNQISKMDRTLVTSLGELTMGFVRGGPKHGFHYVKDSVVEFGRQLANAHPSDAQRWSDAISVTQDAMVNQALTTRVSAEGSTQGVQKMMAGYYKGILLHQFTEGERTASTQMGRKMIQILAHDMVSPNARVRVRGARYLAELGVKDPDAFGAALRKGEPSLEDVRKDSPGLAADYTTALIRFVNQTVIAPNRAEKPALASHPVGSLFTSLLGYSFGFKKNVLDRAGRMAVDGFKEKDAHLLIPAMMLPIMGAFQYLNDSYIRPYLFGSNYDFSTETPTEAALRTADRAGFTGPMSPIINAFKGIKYRRSLAESLSGPALGTMASSAQKILTPFIGNNSPDTNSAERNAAAALYEAVIEPLADASAAKYLRGVPRTAGIMATGNKRGTVTQGRCQPMRTSSSIASRERRNERCCSSDRRGWGIVHGFRDGGRLRVA</sequence>
<feature type="region of interest" description="Disordered" evidence="3">
    <location>
        <begin position="742"/>
        <end position="798"/>
    </location>
</feature>
<evidence type="ECO:0000259" key="4">
    <source>
        <dbReference type="Pfam" id="PF01464"/>
    </source>
</evidence>
<feature type="region of interest" description="Disordered" evidence="3">
    <location>
        <begin position="361"/>
        <end position="382"/>
    </location>
</feature>
<dbReference type="EMBL" id="CP032829">
    <property type="protein sequence ID" value="AYJ85783.1"/>
    <property type="molecule type" value="Genomic_DNA"/>
</dbReference>
<dbReference type="Pfam" id="PF18763">
    <property type="entry name" value="ddrB-ParB"/>
    <property type="match status" value="1"/>
</dbReference>